<comment type="similarity">
    <text evidence="2">Belongs to the AB hydrolase superfamily. FUS2 hydrolase family.</text>
</comment>
<dbReference type="InterPro" id="IPR000073">
    <property type="entry name" value="AB_hydrolase_1"/>
</dbReference>
<evidence type="ECO:0000259" key="3">
    <source>
        <dbReference type="Pfam" id="PF12697"/>
    </source>
</evidence>
<reference evidence="5" key="3">
    <citation type="submission" date="2025-08" db="UniProtKB">
        <authorList>
            <consortium name="RefSeq"/>
        </authorList>
    </citation>
    <scope>IDENTIFICATION</scope>
    <source>
        <strain evidence="5">CBS 342.82</strain>
    </source>
</reference>
<evidence type="ECO:0000313" key="4">
    <source>
        <dbReference type="Proteomes" id="UP000504637"/>
    </source>
</evidence>
<dbReference type="GO" id="GO:0016788">
    <property type="term" value="F:hydrolase activity, acting on ester bonds"/>
    <property type="evidence" value="ECO:0007669"/>
    <property type="project" value="UniProtKB-ARBA"/>
</dbReference>
<feature type="domain" description="AB hydrolase-1" evidence="3">
    <location>
        <begin position="44"/>
        <end position="288"/>
    </location>
</feature>
<evidence type="ECO:0000256" key="2">
    <source>
        <dbReference type="ARBA" id="ARBA00038115"/>
    </source>
</evidence>
<dbReference type="InterPro" id="IPR029058">
    <property type="entry name" value="AB_hydrolase_fold"/>
</dbReference>
<dbReference type="SUPFAM" id="SSF53474">
    <property type="entry name" value="alpha/beta-Hydrolases"/>
    <property type="match status" value="1"/>
</dbReference>
<evidence type="ECO:0000256" key="1">
    <source>
        <dbReference type="ARBA" id="ARBA00022801"/>
    </source>
</evidence>
<evidence type="ECO:0000313" key="5">
    <source>
        <dbReference type="RefSeq" id="XP_033457474.1"/>
    </source>
</evidence>
<dbReference type="OrthoDB" id="2498029at2759"/>
<dbReference type="Proteomes" id="UP000504637">
    <property type="component" value="Unplaced"/>
</dbReference>
<dbReference type="Gene3D" id="3.40.50.1820">
    <property type="entry name" value="alpha/beta hydrolase"/>
    <property type="match status" value="1"/>
</dbReference>
<sequence length="312" mass="34319">MVSQSADAGIDRRIDVEIPAGKDRMAGWLYSSRKYTASNPGPAIVLAHGLGATKELKLDVYASKFNELGYTALVFDYRCNGGSTGLPHGLIDWNMQQEDWHTALAWLRANAENVDPERIGLFGTSFGGGHVIQVGAADPRVKAVISQCPFTNGWKSALCCGLAQLPRMYWLGILDVLFGTDENPVRIHVVGKPGEIALMNAPDVTDGFYPLLPLDKHEYYFKNMTVPARLIASFPLLAPGAHAAKIKVPVLFAICGKDTVAPPKTTLAYAKKAPKGVIRYFDDMGHFDIYLGEKHDRAWKEYRQFILEALPV</sequence>
<reference evidence="5" key="1">
    <citation type="submission" date="2020-01" db="EMBL/GenBank/DDBJ databases">
        <authorList>
            <consortium name="DOE Joint Genome Institute"/>
            <person name="Haridas S."/>
            <person name="Albert R."/>
            <person name="Binder M."/>
            <person name="Bloem J."/>
            <person name="Labutti K."/>
            <person name="Salamov A."/>
            <person name="Andreopoulos B."/>
            <person name="Baker S.E."/>
            <person name="Barry K."/>
            <person name="Bills G."/>
            <person name="Bluhm B.H."/>
            <person name="Cannon C."/>
            <person name="Castanera R."/>
            <person name="Culley D.E."/>
            <person name="Daum C."/>
            <person name="Ezra D."/>
            <person name="Gonzalez J.B."/>
            <person name="Henrissat B."/>
            <person name="Kuo A."/>
            <person name="Liang C."/>
            <person name="Lipzen A."/>
            <person name="Lutzoni F."/>
            <person name="Magnuson J."/>
            <person name="Mondo S."/>
            <person name="Nolan M."/>
            <person name="Ohm R."/>
            <person name="Pangilinan J."/>
            <person name="Park H.-J."/>
            <person name="Ramirez L."/>
            <person name="Alfaro M."/>
            <person name="Sun H."/>
            <person name="Tritt A."/>
            <person name="Yoshinaga Y."/>
            <person name="Zwiers L.-H."/>
            <person name="Turgeon B.G."/>
            <person name="Goodwin S.B."/>
            <person name="Spatafora J.W."/>
            <person name="Crous P.W."/>
            <person name="Grigoriev I.V."/>
        </authorList>
    </citation>
    <scope>NUCLEOTIDE SEQUENCE</scope>
    <source>
        <strain evidence="5">CBS 342.82</strain>
    </source>
</reference>
<dbReference type="AlphaFoldDB" id="A0A6J3LXN7"/>
<proteinExistence type="inferred from homology"/>
<gene>
    <name evidence="5" type="ORF">K489DRAFT_383248</name>
</gene>
<keyword evidence="4" id="KW-1185">Reference proteome</keyword>
<keyword evidence="1" id="KW-0378">Hydrolase</keyword>
<dbReference type="GeneID" id="54363349"/>
<dbReference type="RefSeq" id="XP_033457474.1">
    <property type="nucleotide sequence ID" value="XM_033605549.1"/>
</dbReference>
<dbReference type="InterPro" id="IPR050261">
    <property type="entry name" value="FrsA_esterase"/>
</dbReference>
<dbReference type="PANTHER" id="PTHR22946:SF9">
    <property type="entry name" value="POLYKETIDE TRANSFERASE AF380"/>
    <property type="match status" value="1"/>
</dbReference>
<dbReference type="PANTHER" id="PTHR22946">
    <property type="entry name" value="DIENELACTONE HYDROLASE DOMAIN-CONTAINING PROTEIN-RELATED"/>
    <property type="match status" value="1"/>
</dbReference>
<dbReference type="Pfam" id="PF12697">
    <property type="entry name" value="Abhydrolase_6"/>
    <property type="match status" value="1"/>
</dbReference>
<accession>A0A6J3LXN7</accession>
<protein>
    <submittedName>
        <fullName evidence="5">Alpha/beta-hydrolase</fullName>
    </submittedName>
</protein>
<reference evidence="5" key="2">
    <citation type="submission" date="2020-04" db="EMBL/GenBank/DDBJ databases">
        <authorList>
            <consortium name="NCBI Genome Project"/>
        </authorList>
    </citation>
    <scope>NUCLEOTIDE SEQUENCE</scope>
    <source>
        <strain evidence="5">CBS 342.82</strain>
    </source>
</reference>
<organism evidence="5">
    <name type="scientific">Dissoconium aciculare CBS 342.82</name>
    <dbReference type="NCBI Taxonomy" id="1314786"/>
    <lineage>
        <taxon>Eukaryota</taxon>
        <taxon>Fungi</taxon>
        <taxon>Dikarya</taxon>
        <taxon>Ascomycota</taxon>
        <taxon>Pezizomycotina</taxon>
        <taxon>Dothideomycetes</taxon>
        <taxon>Dothideomycetidae</taxon>
        <taxon>Mycosphaerellales</taxon>
        <taxon>Dissoconiaceae</taxon>
        <taxon>Dissoconium</taxon>
    </lineage>
</organism>
<name>A0A6J3LXN7_9PEZI</name>